<dbReference type="InterPro" id="IPR017452">
    <property type="entry name" value="GPCR_Rhodpsn_7TM"/>
</dbReference>
<comment type="subcellular location">
    <subcellularLocation>
        <location evidence="1">Membrane</location>
        <topology evidence="1">Multi-pass membrane protein</topology>
    </subcellularLocation>
</comment>
<protein>
    <submittedName>
        <fullName evidence="13">Cholecystokinin receptor type A-like</fullName>
    </submittedName>
</protein>
<feature type="transmembrane region" description="Helical" evidence="10">
    <location>
        <begin position="158"/>
        <end position="179"/>
    </location>
</feature>
<dbReference type="Pfam" id="PF00001">
    <property type="entry name" value="7tm_1"/>
    <property type="match status" value="1"/>
</dbReference>
<keyword evidence="12" id="KW-1185">Reference proteome</keyword>
<dbReference type="SUPFAM" id="SSF81321">
    <property type="entry name" value="Family A G protein-coupled receptor-like"/>
    <property type="match status" value="1"/>
</dbReference>
<feature type="transmembrane region" description="Helical" evidence="10">
    <location>
        <begin position="78"/>
        <end position="103"/>
    </location>
</feature>
<evidence type="ECO:0000256" key="2">
    <source>
        <dbReference type="ARBA" id="ARBA00010663"/>
    </source>
</evidence>
<feature type="transmembrane region" description="Helical" evidence="10">
    <location>
        <begin position="123"/>
        <end position="146"/>
    </location>
</feature>
<feature type="non-terminal residue" evidence="13">
    <location>
        <position position="180"/>
    </location>
</feature>
<dbReference type="GeneID" id="106473964"/>
<evidence type="ECO:0000256" key="8">
    <source>
        <dbReference type="ARBA" id="ARBA00023224"/>
    </source>
</evidence>
<evidence type="ECO:0000256" key="9">
    <source>
        <dbReference type="RuleBase" id="RU000688"/>
    </source>
</evidence>
<evidence type="ECO:0000313" key="12">
    <source>
        <dbReference type="Proteomes" id="UP000694941"/>
    </source>
</evidence>
<comment type="similarity">
    <text evidence="2 9">Belongs to the G-protein coupled receptor 1 family.</text>
</comment>
<dbReference type="InterPro" id="IPR000276">
    <property type="entry name" value="GPCR_Rhodpsn"/>
</dbReference>
<keyword evidence="5 9" id="KW-0297">G-protein coupled receptor</keyword>
<evidence type="ECO:0000256" key="10">
    <source>
        <dbReference type="SAM" id="Phobius"/>
    </source>
</evidence>
<evidence type="ECO:0000256" key="7">
    <source>
        <dbReference type="ARBA" id="ARBA00023170"/>
    </source>
</evidence>
<evidence type="ECO:0000256" key="3">
    <source>
        <dbReference type="ARBA" id="ARBA00022692"/>
    </source>
</evidence>
<dbReference type="PANTHER" id="PTHR24243:SF208">
    <property type="entry name" value="PYROKININ-1 RECEPTOR"/>
    <property type="match status" value="1"/>
</dbReference>
<dbReference type="Proteomes" id="UP000694941">
    <property type="component" value="Unplaced"/>
</dbReference>
<evidence type="ECO:0000313" key="13">
    <source>
        <dbReference type="RefSeq" id="XP_013790108.1"/>
    </source>
</evidence>
<proteinExistence type="inferred from homology"/>
<feature type="transmembrane region" description="Helical" evidence="10">
    <location>
        <begin position="40"/>
        <end position="66"/>
    </location>
</feature>
<keyword evidence="8 9" id="KW-0807">Transducer</keyword>
<dbReference type="PROSITE" id="PS00237">
    <property type="entry name" value="G_PROTEIN_RECEP_F1_1"/>
    <property type="match status" value="1"/>
</dbReference>
<sequence length="180" mass="20079">MSHKPELEESLENRSSVIPNNAIFFINPEEMLYPWANNPYFFYIIATYVITFMIGATGNIIVIAVMIGDRTSRNVTNIFLVSLAVADLLLLVICAPLDVTHYLVMQWDQEGTVCKIAAYAEQLSAFASILNLVAVTLERFVVIVFPIKSRSLCTMNNFKKLMIGVWVVSLLLATPSAAIK</sequence>
<organism evidence="12 13">
    <name type="scientific">Limulus polyphemus</name>
    <name type="common">Atlantic horseshoe crab</name>
    <dbReference type="NCBI Taxonomy" id="6850"/>
    <lineage>
        <taxon>Eukaryota</taxon>
        <taxon>Metazoa</taxon>
        <taxon>Ecdysozoa</taxon>
        <taxon>Arthropoda</taxon>
        <taxon>Chelicerata</taxon>
        <taxon>Merostomata</taxon>
        <taxon>Xiphosura</taxon>
        <taxon>Limulidae</taxon>
        <taxon>Limulus</taxon>
    </lineage>
</organism>
<dbReference type="PROSITE" id="PS50262">
    <property type="entry name" value="G_PROTEIN_RECEP_F1_2"/>
    <property type="match status" value="1"/>
</dbReference>
<dbReference type="Gene3D" id="1.20.1070.10">
    <property type="entry name" value="Rhodopsin 7-helix transmembrane proteins"/>
    <property type="match status" value="1"/>
</dbReference>
<evidence type="ECO:0000256" key="5">
    <source>
        <dbReference type="ARBA" id="ARBA00023040"/>
    </source>
</evidence>
<dbReference type="RefSeq" id="XP_013790108.1">
    <property type="nucleotide sequence ID" value="XM_013934654.1"/>
</dbReference>
<accession>A0ABM1BWN7</accession>
<evidence type="ECO:0000256" key="1">
    <source>
        <dbReference type="ARBA" id="ARBA00004141"/>
    </source>
</evidence>
<keyword evidence="7 9" id="KW-0675">Receptor</keyword>
<feature type="domain" description="G-protein coupled receptors family 1 profile" evidence="11">
    <location>
        <begin position="58"/>
        <end position="180"/>
    </location>
</feature>
<keyword evidence="4 10" id="KW-1133">Transmembrane helix</keyword>
<keyword evidence="3 9" id="KW-0812">Transmembrane</keyword>
<keyword evidence="6 10" id="KW-0472">Membrane</keyword>
<reference evidence="13" key="1">
    <citation type="submission" date="2025-08" db="UniProtKB">
        <authorList>
            <consortium name="RefSeq"/>
        </authorList>
    </citation>
    <scope>IDENTIFICATION</scope>
    <source>
        <tissue evidence="13">Muscle</tissue>
    </source>
</reference>
<dbReference type="PRINTS" id="PR00237">
    <property type="entry name" value="GPCRRHODOPSN"/>
</dbReference>
<evidence type="ECO:0000256" key="6">
    <source>
        <dbReference type="ARBA" id="ARBA00023136"/>
    </source>
</evidence>
<evidence type="ECO:0000256" key="4">
    <source>
        <dbReference type="ARBA" id="ARBA00022989"/>
    </source>
</evidence>
<gene>
    <name evidence="13" type="primary">LOC106473964</name>
</gene>
<name>A0ABM1BWN7_LIMPO</name>
<evidence type="ECO:0000259" key="11">
    <source>
        <dbReference type="PROSITE" id="PS50262"/>
    </source>
</evidence>
<dbReference type="PANTHER" id="PTHR24243">
    <property type="entry name" value="G-PROTEIN COUPLED RECEPTOR"/>
    <property type="match status" value="1"/>
</dbReference>